<evidence type="ECO:0000313" key="1">
    <source>
        <dbReference type="EMBL" id="MBA4649987.1"/>
    </source>
</evidence>
<organism evidence="1">
    <name type="scientific">Opuntia streptacantha</name>
    <name type="common">Prickly pear cactus</name>
    <name type="synonym">Opuntia cardona</name>
    <dbReference type="NCBI Taxonomy" id="393608"/>
    <lineage>
        <taxon>Eukaryota</taxon>
        <taxon>Viridiplantae</taxon>
        <taxon>Streptophyta</taxon>
        <taxon>Embryophyta</taxon>
        <taxon>Tracheophyta</taxon>
        <taxon>Spermatophyta</taxon>
        <taxon>Magnoliopsida</taxon>
        <taxon>eudicotyledons</taxon>
        <taxon>Gunneridae</taxon>
        <taxon>Pentapetalae</taxon>
        <taxon>Caryophyllales</taxon>
        <taxon>Cactineae</taxon>
        <taxon>Cactaceae</taxon>
        <taxon>Opuntioideae</taxon>
        <taxon>Opuntia</taxon>
    </lineage>
</organism>
<name>A0A7C9DTT0_OPUST</name>
<protein>
    <submittedName>
        <fullName evidence="1">Uncharacterized protein</fullName>
    </submittedName>
</protein>
<sequence length="168" mass="18695">MIAVCSNVHVTRRIISSGYQYDQAKLRFSLSKSRFFIQLGRRASSISWSDFPLVSNTFLLTKTNPIKQKVAKMAYRTFGPSCSSNRKKNRPTKKFITQCTAKQRPMAFALIRLGNISDKSSVGTGPAPSAKVRTTLPSAVFLGARAVRMSVQLCSSIFEEHASNRKVQ</sequence>
<accession>A0A7C9DTT0</accession>
<dbReference type="EMBL" id="GISG01162792">
    <property type="protein sequence ID" value="MBA4649987.1"/>
    <property type="molecule type" value="Transcribed_RNA"/>
</dbReference>
<proteinExistence type="predicted"/>
<reference evidence="1" key="1">
    <citation type="journal article" date="2013" name="J. Plant Res.">
        <title>Effect of fungi and light on seed germination of three Opuntia species from semiarid lands of central Mexico.</title>
        <authorList>
            <person name="Delgado-Sanchez P."/>
            <person name="Jimenez-Bremont J.F."/>
            <person name="Guerrero-Gonzalez Mde L."/>
            <person name="Flores J."/>
        </authorList>
    </citation>
    <scope>NUCLEOTIDE SEQUENCE</scope>
    <source>
        <tissue evidence="1">Cladode</tissue>
    </source>
</reference>
<reference evidence="1" key="2">
    <citation type="submission" date="2020-07" db="EMBL/GenBank/DDBJ databases">
        <authorList>
            <person name="Vera ALvarez R."/>
            <person name="Arias-Moreno D.M."/>
            <person name="Jimenez-Jacinto V."/>
            <person name="Jimenez-Bremont J.F."/>
            <person name="Swaminathan K."/>
            <person name="Moose S.P."/>
            <person name="Guerrero-Gonzalez M.L."/>
            <person name="Marino-Ramirez L."/>
            <person name="Landsman D."/>
            <person name="Rodriguez-Kessler M."/>
            <person name="Delgado-Sanchez P."/>
        </authorList>
    </citation>
    <scope>NUCLEOTIDE SEQUENCE</scope>
    <source>
        <tissue evidence="1">Cladode</tissue>
    </source>
</reference>
<dbReference type="AlphaFoldDB" id="A0A7C9DTT0"/>